<keyword evidence="5 13" id="KW-0328">Glycosyltransferase</keyword>
<dbReference type="AlphaFoldDB" id="A0A3R7PSF9"/>
<reference evidence="13 14" key="2">
    <citation type="submission" date="2019-01" db="EMBL/GenBank/DDBJ databases">
        <title>The decoding of complex shrimp genome reveals the adaptation for benthos swimmer, frequently molting mechanism and breeding impact on genome.</title>
        <authorList>
            <person name="Sun Y."/>
            <person name="Gao Y."/>
            <person name="Yu Y."/>
        </authorList>
    </citation>
    <scope>NUCLEOTIDE SEQUENCE [LARGE SCALE GENOMIC DNA]</scope>
    <source>
        <tissue evidence="13">Muscle</tissue>
    </source>
</reference>
<dbReference type="Proteomes" id="UP000283509">
    <property type="component" value="Unassembled WGS sequence"/>
</dbReference>
<evidence type="ECO:0000256" key="5">
    <source>
        <dbReference type="ARBA" id="ARBA00022676"/>
    </source>
</evidence>
<evidence type="ECO:0000256" key="11">
    <source>
        <dbReference type="ARBA" id="ARBA00023136"/>
    </source>
</evidence>
<dbReference type="GO" id="GO:0016020">
    <property type="term" value="C:membrane"/>
    <property type="evidence" value="ECO:0007669"/>
    <property type="project" value="UniProtKB-SubCell"/>
</dbReference>
<evidence type="ECO:0000256" key="2">
    <source>
        <dbReference type="ARBA" id="ARBA00004922"/>
    </source>
</evidence>
<keyword evidence="10" id="KW-1133">Transmembrane helix</keyword>
<comment type="similarity">
    <text evidence="3">Belongs to the glycosyltransferase 31 family. Beta3-Gal-T subfamily.</text>
</comment>
<evidence type="ECO:0000256" key="1">
    <source>
        <dbReference type="ARBA" id="ARBA00004606"/>
    </source>
</evidence>
<evidence type="ECO:0000256" key="3">
    <source>
        <dbReference type="ARBA" id="ARBA00006462"/>
    </source>
</evidence>
<comment type="pathway">
    <text evidence="2">Protein modification; protein glycosylation.</text>
</comment>
<proteinExistence type="inferred from homology"/>
<evidence type="ECO:0000256" key="4">
    <source>
        <dbReference type="ARBA" id="ARBA00012557"/>
    </source>
</evidence>
<keyword evidence="8" id="KW-0547">Nucleotide-binding</keyword>
<evidence type="ECO:0000259" key="12">
    <source>
        <dbReference type="Pfam" id="PF02434"/>
    </source>
</evidence>
<feature type="non-terminal residue" evidence="13">
    <location>
        <position position="307"/>
    </location>
</feature>
<evidence type="ECO:0000256" key="7">
    <source>
        <dbReference type="ARBA" id="ARBA00022692"/>
    </source>
</evidence>
<sequence>MFNNRVLKRELSSSLQILMLMALGSVLSSTCTFILLSPPVPERRLYEVKRNSARDRLREQHEAFHKDESAQAEKLAEQVRILCLVMTMESNHEKKAVHLKNTWGKRCNKLIFMSTKDDPLLGAIDVDVPEGKKYQWGKAKASLKHAFDHHSHAFDWVFVAQEDTYAIIENLRYMLSVYDPEDPIFFGSRIKSQAKQGSVSRNAGYVLSKSALRKFVTEAMTDSTKCNAKLEGSEEREIGECLENVGVKAGDSRDSLGRGRFFPCKPDTLVGGKIPQAYKETAFYAPSAGLNCCSDMAISFYNINGKK</sequence>
<keyword evidence="11" id="KW-0472">Membrane</keyword>
<dbReference type="InterPro" id="IPR003378">
    <property type="entry name" value="Fringe-like_glycosylTrfase"/>
</dbReference>
<evidence type="ECO:0000313" key="14">
    <source>
        <dbReference type="Proteomes" id="UP000283509"/>
    </source>
</evidence>
<evidence type="ECO:0000256" key="10">
    <source>
        <dbReference type="ARBA" id="ARBA00022989"/>
    </source>
</evidence>
<dbReference type="Pfam" id="PF02434">
    <property type="entry name" value="Fringe"/>
    <property type="match status" value="1"/>
</dbReference>
<dbReference type="EMBL" id="QCYY01001754">
    <property type="protein sequence ID" value="ROT75603.1"/>
    <property type="molecule type" value="Genomic_DNA"/>
</dbReference>
<evidence type="ECO:0000256" key="9">
    <source>
        <dbReference type="ARBA" id="ARBA00022968"/>
    </source>
</evidence>
<gene>
    <name evidence="13" type="ORF">C7M84_005855</name>
</gene>
<dbReference type="STRING" id="6689.A0A3R7PSF9"/>
<dbReference type="PANTHER" id="PTHR23033:SF14">
    <property type="entry name" value="GLYCOPROTEIN-N-ACETYLGALACTOSAMINE 3-BETA-GALACTOSYLTRANSFERASE 1-RELATED"/>
    <property type="match status" value="1"/>
</dbReference>
<keyword evidence="9" id="KW-0735">Signal-anchor</keyword>
<accession>A0A3R7PSF9</accession>
<dbReference type="OrthoDB" id="414175at2759"/>
<comment type="caution">
    <text evidence="13">The sequence shown here is derived from an EMBL/GenBank/DDBJ whole genome shotgun (WGS) entry which is preliminary data.</text>
</comment>
<dbReference type="EC" id="2.4.1.122" evidence="4"/>
<keyword evidence="7" id="KW-0812">Transmembrane</keyword>
<dbReference type="PANTHER" id="PTHR23033">
    <property type="entry name" value="BETA1,3-GALACTOSYLTRANSFERASE"/>
    <property type="match status" value="1"/>
</dbReference>
<dbReference type="Gene3D" id="3.90.550.50">
    <property type="match status" value="1"/>
</dbReference>
<dbReference type="InterPro" id="IPR026050">
    <property type="entry name" value="C1GALT1/C1GALT1_chp1"/>
</dbReference>
<dbReference type="GO" id="GO:0016263">
    <property type="term" value="F:glycoprotein-N-acetylgalactosamine 3-beta-galactosyltransferase activity"/>
    <property type="evidence" value="ECO:0007669"/>
    <property type="project" value="UniProtKB-EC"/>
</dbReference>
<dbReference type="GO" id="GO:0000166">
    <property type="term" value="F:nucleotide binding"/>
    <property type="evidence" value="ECO:0007669"/>
    <property type="project" value="UniProtKB-KW"/>
</dbReference>
<reference evidence="13 14" key="1">
    <citation type="submission" date="2018-04" db="EMBL/GenBank/DDBJ databases">
        <authorList>
            <person name="Zhang X."/>
            <person name="Yuan J."/>
            <person name="Li F."/>
            <person name="Xiang J."/>
        </authorList>
    </citation>
    <scope>NUCLEOTIDE SEQUENCE [LARGE SCALE GENOMIC DNA]</scope>
    <source>
        <tissue evidence="13">Muscle</tissue>
    </source>
</reference>
<comment type="subcellular location">
    <subcellularLocation>
        <location evidence="1">Membrane</location>
        <topology evidence="1">Single-pass type II membrane protein</topology>
    </subcellularLocation>
</comment>
<evidence type="ECO:0000313" key="13">
    <source>
        <dbReference type="EMBL" id="ROT75603.1"/>
    </source>
</evidence>
<name>A0A3R7PSF9_PENVA</name>
<keyword evidence="6 13" id="KW-0808">Transferase</keyword>
<feature type="domain" description="Fringe-like glycosyltransferase" evidence="12">
    <location>
        <begin position="80"/>
        <end position="215"/>
    </location>
</feature>
<organism evidence="13 14">
    <name type="scientific">Penaeus vannamei</name>
    <name type="common">Whiteleg shrimp</name>
    <name type="synonym">Litopenaeus vannamei</name>
    <dbReference type="NCBI Taxonomy" id="6689"/>
    <lineage>
        <taxon>Eukaryota</taxon>
        <taxon>Metazoa</taxon>
        <taxon>Ecdysozoa</taxon>
        <taxon>Arthropoda</taxon>
        <taxon>Crustacea</taxon>
        <taxon>Multicrustacea</taxon>
        <taxon>Malacostraca</taxon>
        <taxon>Eumalacostraca</taxon>
        <taxon>Eucarida</taxon>
        <taxon>Decapoda</taxon>
        <taxon>Dendrobranchiata</taxon>
        <taxon>Penaeoidea</taxon>
        <taxon>Penaeidae</taxon>
        <taxon>Penaeus</taxon>
    </lineage>
</organism>
<dbReference type="UniPathway" id="UPA00378"/>
<evidence type="ECO:0000256" key="8">
    <source>
        <dbReference type="ARBA" id="ARBA00022741"/>
    </source>
</evidence>
<keyword evidence="14" id="KW-1185">Reference proteome</keyword>
<protein>
    <recommendedName>
        <fullName evidence="4">N-acetylgalactosaminide beta-1,3-galactosyltransferase</fullName>
        <ecNumber evidence="4">2.4.1.122</ecNumber>
    </recommendedName>
</protein>
<evidence type="ECO:0000256" key="6">
    <source>
        <dbReference type="ARBA" id="ARBA00022679"/>
    </source>
</evidence>